<name>A0AAW0T5H8_SCYPA</name>
<dbReference type="SUPFAM" id="SSF54189">
    <property type="entry name" value="Ribosomal proteins S24e, L23 and L15e"/>
    <property type="match status" value="1"/>
</dbReference>
<dbReference type="InterPro" id="IPR053709">
    <property type="entry name" value="eRP_eS24_sf"/>
</dbReference>
<dbReference type="PROSITE" id="PS00529">
    <property type="entry name" value="RIBOSOMAL_S24E"/>
    <property type="match status" value="1"/>
</dbReference>
<keyword evidence="6" id="KW-1185">Reference proteome</keyword>
<keyword evidence="2" id="KW-0689">Ribosomal protein</keyword>
<dbReference type="EMBL" id="JARAKH010000038">
    <property type="protein sequence ID" value="KAK8382813.1"/>
    <property type="molecule type" value="Genomic_DNA"/>
</dbReference>
<accession>A0AAW0T5H8</accession>
<dbReference type="PANTHER" id="PTHR10496">
    <property type="entry name" value="40S RIBOSOMAL PROTEIN S24"/>
    <property type="match status" value="1"/>
</dbReference>
<dbReference type="AlphaFoldDB" id="A0AAW0T5H8"/>
<evidence type="ECO:0000313" key="6">
    <source>
        <dbReference type="Proteomes" id="UP001487740"/>
    </source>
</evidence>
<evidence type="ECO:0000256" key="4">
    <source>
        <dbReference type="RuleBase" id="RU004383"/>
    </source>
</evidence>
<protein>
    <recommendedName>
        <fullName evidence="4">40S ribosomal protein S24</fullName>
    </recommendedName>
</protein>
<proteinExistence type="inferred from homology"/>
<dbReference type="GO" id="GO:0005840">
    <property type="term" value="C:ribosome"/>
    <property type="evidence" value="ECO:0007669"/>
    <property type="project" value="UniProtKB-KW"/>
</dbReference>
<keyword evidence="3" id="KW-0687">Ribonucleoprotein</keyword>
<evidence type="ECO:0000256" key="3">
    <source>
        <dbReference type="ARBA" id="ARBA00023274"/>
    </source>
</evidence>
<gene>
    <name evidence="5" type="ORF">O3P69_011392</name>
</gene>
<comment type="caution">
    <text evidence="5">The sequence shown here is derived from an EMBL/GenBank/DDBJ whole genome shotgun (WGS) entry which is preliminary data.</text>
</comment>
<reference evidence="5 6" key="1">
    <citation type="submission" date="2023-03" db="EMBL/GenBank/DDBJ databases">
        <title>High-quality genome of Scylla paramamosain provides insights in environmental adaptation.</title>
        <authorList>
            <person name="Zhang L."/>
        </authorList>
    </citation>
    <scope>NUCLEOTIDE SEQUENCE [LARGE SCALE GENOMIC DNA]</scope>
    <source>
        <strain evidence="5">LZ_2023a</strain>
        <tissue evidence="5">Muscle</tissue>
    </source>
</reference>
<sequence>MGKETEATCTIRTRKFLTNRLLNRKQMVVDVLHPNRATVPKTEIREKLAKMYKTTGDVVFCFGFRTQFGGGKSTGFALVYDTLDYAKKIEPKYRLVRQGLLEVKKTARKQRKERKNRMKKARGTAKAKMAAATKKKVRVLLGYSAAGGRTETVCVCVCVCVREGGREWSVYVACMD</sequence>
<dbReference type="InterPro" id="IPR018098">
    <property type="entry name" value="Ribosomal_eS24_CS"/>
</dbReference>
<evidence type="ECO:0000256" key="2">
    <source>
        <dbReference type="ARBA" id="ARBA00022980"/>
    </source>
</evidence>
<dbReference type="GO" id="GO:0006412">
    <property type="term" value="P:translation"/>
    <property type="evidence" value="ECO:0007669"/>
    <property type="project" value="InterPro"/>
</dbReference>
<dbReference type="GO" id="GO:1990904">
    <property type="term" value="C:ribonucleoprotein complex"/>
    <property type="evidence" value="ECO:0007669"/>
    <property type="project" value="UniProtKB-KW"/>
</dbReference>
<dbReference type="Pfam" id="PF01282">
    <property type="entry name" value="Ribosomal_S24e"/>
    <property type="match status" value="1"/>
</dbReference>
<evidence type="ECO:0000313" key="5">
    <source>
        <dbReference type="EMBL" id="KAK8382813.1"/>
    </source>
</evidence>
<dbReference type="GO" id="GO:0003735">
    <property type="term" value="F:structural constituent of ribosome"/>
    <property type="evidence" value="ECO:0007669"/>
    <property type="project" value="InterPro"/>
</dbReference>
<dbReference type="InterPro" id="IPR001976">
    <property type="entry name" value="Ribosomal_eS24"/>
</dbReference>
<dbReference type="FunFam" id="3.30.70.3370:FF:000001">
    <property type="entry name" value="40S ribosomal protein S24"/>
    <property type="match status" value="1"/>
</dbReference>
<evidence type="ECO:0000256" key="1">
    <source>
        <dbReference type="ARBA" id="ARBA00009680"/>
    </source>
</evidence>
<organism evidence="5 6">
    <name type="scientific">Scylla paramamosain</name>
    <name type="common">Mud crab</name>
    <dbReference type="NCBI Taxonomy" id="85552"/>
    <lineage>
        <taxon>Eukaryota</taxon>
        <taxon>Metazoa</taxon>
        <taxon>Ecdysozoa</taxon>
        <taxon>Arthropoda</taxon>
        <taxon>Crustacea</taxon>
        <taxon>Multicrustacea</taxon>
        <taxon>Malacostraca</taxon>
        <taxon>Eumalacostraca</taxon>
        <taxon>Eucarida</taxon>
        <taxon>Decapoda</taxon>
        <taxon>Pleocyemata</taxon>
        <taxon>Brachyura</taxon>
        <taxon>Eubrachyura</taxon>
        <taxon>Portunoidea</taxon>
        <taxon>Portunidae</taxon>
        <taxon>Portuninae</taxon>
        <taxon>Scylla</taxon>
    </lineage>
</organism>
<dbReference type="Gene3D" id="3.30.70.3370">
    <property type="match status" value="1"/>
</dbReference>
<dbReference type="Proteomes" id="UP001487740">
    <property type="component" value="Unassembled WGS sequence"/>
</dbReference>
<comment type="similarity">
    <text evidence="1 4">Belongs to the eukaryotic ribosomal protein eS24 family.</text>
</comment>
<dbReference type="InterPro" id="IPR012678">
    <property type="entry name" value="Ribosomal_uL23/eL15/eS24_sf"/>
</dbReference>
<dbReference type="HAMAP" id="MF_00545">
    <property type="entry name" value="Ribosomal_eS24"/>
    <property type="match status" value="1"/>
</dbReference>